<dbReference type="Gramene" id="Pp3c5_10740V3.2">
    <property type="protein sequence ID" value="PAC:32955712.CDS.1"/>
    <property type="gene ID" value="Pp3c5_10740"/>
</dbReference>
<dbReference type="AlphaFoldDB" id="A0A7I3ZL73"/>
<dbReference type="Proteomes" id="UP000006727">
    <property type="component" value="Chromosome 5"/>
</dbReference>
<accession>A0A7I3ZL73</accession>
<evidence type="ECO:0000313" key="1">
    <source>
        <dbReference type="EnsemblPlants" id="PAC:32955712.CDS.1"/>
    </source>
</evidence>
<protein>
    <submittedName>
        <fullName evidence="1">Uncharacterized protein</fullName>
    </submittedName>
</protein>
<dbReference type="EnsemblPlants" id="Pp3c5_10740V3.2">
    <property type="protein sequence ID" value="PAC:32955712.CDS.1"/>
    <property type="gene ID" value="Pp3c5_10740"/>
</dbReference>
<name>A0A7I3ZL73_PHYPA</name>
<dbReference type="InParanoid" id="A0A7I3ZL73"/>
<reference evidence="1 2" key="1">
    <citation type="journal article" date="2008" name="Science">
        <title>The Physcomitrella genome reveals evolutionary insights into the conquest of land by plants.</title>
        <authorList>
            <person name="Rensing S."/>
            <person name="Lang D."/>
            <person name="Zimmer A."/>
            <person name="Terry A."/>
            <person name="Salamov A."/>
            <person name="Shapiro H."/>
            <person name="Nishiyama T."/>
            <person name="Perroud P.-F."/>
            <person name="Lindquist E."/>
            <person name="Kamisugi Y."/>
            <person name="Tanahashi T."/>
            <person name="Sakakibara K."/>
            <person name="Fujita T."/>
            <person name="Oishi K."/>
            <person name="Shin-I T."/>
            <person name="Kuroki Y."/>
            <person name="Toyoda A."/>
            <person name="Suzuki Y."/>
            <person name="Hashimoto A."/>
            <person name="Yamaguchi K."/>
            <person name="Sugano A."/>
            <person name="Kohara Y."/>
            <person name="Fujiyama A."/>
            <person name="Anterola A."/>
            <person name="Aoki S."/>
            <person name="Ashton N."/>
            <person name="Barbazuk W.B."/>
            <person name="Barker E."/>
            <person name="Bennetzen J."/>
            <person name="Bezanilla M."/>
            <person name="Blankenship R."/>
            <person name="Cho S.H."/>
            <person name="Dutcher S."/>
            <person name="Estelle M."/>
            <person name="Fawcett J.A."/>
            <person name="Gundlach H."/>
            <person name="Hanada K."/>
            <person name="Heyl A."/>
            <person name="Hicks K.A."/>
            <person name="Hugh J."/>
            <person name="Lohr M."/>
            <person name="Mayer K."/>
            <person name="Melkozernov A."/>
            <person name="Murata T."/>
            <person name="Nelson D."/>
            <person name="Pils B."/>
            <person name="Prigge M."/>
            <person name="Reiss B."/>
            <person name="Renner T."/>
            <person name="Rombauts S."/>
            <person name="Rushton P."/>
            <person name="Sanderfoot A."/>
            <person name="Schween G."/>
            <person name="Shiu S.-H."/>
            <person name="Stueber K."/>
            <person name="Theodoulou F.L."/>
            <person name="Tu H."/>
            <person name="Van de Peer Y."/>
            <person name="Verrier P.J."/>
            <person name="Waters E."/>
            <person name="Wood A."/>
            <person name="Yang L."/>
            <person name="Cove D."/>
            <person name="Cuming A."/>
            <person name="Hasebe M."/>
            <person name="Lucas S."/>
            <person name="Mishler D.B."/>
            <person name="Reski R."/>
            <person name="Grigoriev I."/>
            <person name="Quatrano R.S."/>
            <person name="Boore J.L."/>
        </authorList>
    </citation>
    <scope>NUCLEOTIDE SEQUENCE [LARGE SCALE GENOMIC DNA]</scope>
    <source>
        <strain evidence="1 2">cv. Gransden 2004</strain>
    </source>
</reference>
<organism evidence="1 2">
    <name type="scientific">Physcomitrium patens</name>
    <name type="common">Spreading-leaved earth moss</name>
    <name type="synonym">Physcomitrella patens</name>
    <dbReference type="NCBI Taxonomy" id="3218"/>
    <lineage>
        <taxon>Eukaryota</taxon>
        <taxon>Viridiplantae</taxon>
        <taxon>Streptophyta</taxon>
        <taxon>Embryophyta</taxon>
        <taxon>Bryophyta</taxon>
        <taxon>Bryophytina</taxon>
        <taxon>Bryopsida</taxon>
        <taxon>Funariidae</taxon>
        <taxon>Funariales</taxon>
        <taxon>Funariaceae</taxon>
        <taxon>Physcomitrium</taxon>
    </lineage>
</organism>
<evidence type="ECO:0000313" key="2">
    <source>
        <dbReference type="Proteomes" id="UP000006727"/>
    </source>
</evidence>
<reference evidence="1 2" key="2">
    <citation type="journal article" date="2018" name="Plant J.">
        <title>The Physcomitrella patens chromosome-scale assembly reveals moss genome structure and evolution.</title>
        <authorList>
            <person name="Lang D."/>
            <person name="Ullrich K.K."/>
            <person name="Murat F."/>
            <person name="Fuchs J."/>
            <person name="Jenkins J."/>
            <person name="Haas F.B."/>
            <person name="Piednoel M."/>
            <person name="Gundlach H."/>
            <person name="Van Bel M."/>
            <person name="Meyberg R."/>
            <person name="Vives C."/>
            <person name="Morata J."/>
            <person name="Symeonidi A."/>
            <person name="Hiss M."/>
            <person name="Muchero W."/>
            <person name="Kamisugi Y."/>
            <person name="Saleh O."/>
            <person name="Blanc G."/>
            <person name="Decker E.L."/>
            <person name="van Gessel N."/>
            <person name="Grimwood J."/>
            <person name="Hayes R.D."/>
            <person name="Graham S.W."/>
            <person name="Gunter L.E."/>
            <person name="McDaniel S.F."/>
            <person name="Hoernstein S.N.W."/>
            <person name="Larsson A."/>
            <person name="Li F.W."/>
            <person name="Perroud P.F."/>
            <person name="Phillips J."/>
            <person name="Ranjan P."/>
            <person name="Rokshar D.S."/>
            <person name="Rothfels C.J."/>
            <person name="Schneider L."/>
            <person name="Shu S."/>
            <person name="Stevenson D.W."/>
            <person name="Thummler F."/>
            <person name="Tillich M."/>
            <person name="Villarreal Aguilar J.C."/>
            <person name="Widiez T."/>
            <person name="Wong G.K."/>
            <person name="Wymore A."/>
            <person name="Zhang Y."/>
            <person name="Zimmer A.D."/>
            <person name="Quatrano R.S."/>
            <person name="Mayer K.F.X."/>
            <person name="Goodstein D."/>
            <person name="Casacuberta J.M."/>
            <person name="Vandepoele K."/>
            <person name="Reski R."/>
            <person name="Cuming A.C."/>
            <person name="Tuskan G.A."/>
            <person name="Maumus F."/>
            <person name="Salse J."/>
            <person name="Schmutz J."/>
            <person name="Rensing S.A."/>
        </authorList>
    </citation>
    <scope>NUCLEOTIDE SEQUENCE [LARGE SCALE GENOMIC DNA]</scope>
    <source>
        <strain evidence="1 2">cv. Gransden 2004</strain>
    </source>
</reference>
<keyword evidence="2" id="KW-1185">Reference proteome</keyword>
<proteinExistence type="predicted"/>
<sequence length="56" mass="6570">MLCRGEPFGEDGHRSRYLLNANQALYHLSYSPTWPIPGRSHRCTPRGRTNVFYNLY</sequence>
<dbReference type="EMBL" id="ABEU02000005">
    <property type="status" value="NOT_ANNOTATED_CDS"/>
    <property type="molecule type" value="Genomic_DNA"/>
</dbReference>
<reference evidence="1" key="3">
    <citation type="submission" date="2020-12" db="UniProtKB">
        <authorList>
            <consortium name="EnsemblPlants"/>
        </authorList>
    </citation>
    <scope>IDENTIFICATION</scope>
</reference>